<dbReference type="EMBL" id="ADMH02000162">
    <property type="protein sequence ID" value="ETN67529.1"/>
    <property type="molecule type" value="Genomic_DNA"/>
</dbReference>
<dbReference type="Proteomes" id="UP000000673">
    <property type="component" value="Unassembled WGS sequence"/>
</dbReference>
<dbReference type="STRING" id="43151.W5JWS9"/>
<accession>W5JWS9</accession>
<evidence type="ECO:0000313" key="3">
    <source>
        <dbReference type="Proteomes" id="UP000000673"/>
    </source>
</evidence>
<protein>
    <recommendedName>
        <fullName evidence="4">C-type lectin domain-containing protein</fullName>
    </recommendedName>
</protein>
<dbReference type="Gene3D" id="3.10.100.10">
    <property type="entry name" value="Mannose-Binding Protein A, subunit A"/>
    <property type="match status" value="1"/>
</dbReference>
<keyword evidence="3" id="KW-1185">Reference proteome</keyword>
<dbReference type="eggNOG" id="KOG4297">
    <property type="taxonomic scope" value="Eukaryota"/>
</dbReference>
<reference evidence="1" key="2">
    <citation type="submission" date="2010-05" db="EMBL/GenBank/DDBJ databases">
        <authorList>
            <person name="Almeida L.G."/>
            <person name="Nicolas M.F."/>
            <person name="Souza R.C."/>
            <person name="Vasconcelos A.T.R."/>
        </authorList>
    </citation>
    <scope>NUCLEOTIDE SEQUENCE</scope>
</reference>
<dbReference type="InParanoid" id="W5JWS9"/>
<reference evidence="1 3" key="1">
    <citation type="journal article" date="2010" name="BMC Genomics">
        <title>Combination of measures distinguishes pre-miRNAs from other stem-loops in the genome of the newly sequenced Anopheles darlingi.</title>
        <authorList>
            <person name="Mendes N.D."/>
            <person name="Freitas A.T."/>
            <person name="Vasconcelos A.T."/>
            <person name="Sagot M.F."/>
        </authorList>
    </citation>
    <scope>NUCLEOTIDE SEQUENCE</scope>
</reference>
<dbReference type="InterPro" id="IPR016187">
    <property type="entry name" value="CTDL_fold"/>
</dbReference>
<name>W5JWS9_ANODA</name>
<reference evidence="1" key="3">
    <citation type="journal article" date="2013" name="Nucleic Acids Res.">
        <title>The genome of Anopheles darlingi, the main neotropical malaria vector.</title>
        <authorList>
            <person name="Marinotti O."/>
            <person name="Cerqueira G.C."/>
            <person name="de Almeida L.G."/>
            <person name="Ferro M.I."/>
            <person name="Loreto E.L."/>
            <person name="Zaha A."/>
            <person name="Teixeira S.M."/>
            <person name="Wespiser A.R."/>
            <person name="Almeida E Silva A."/>
            <person name="Schlindwein A.D."/>
            <person name="Pacheco A.C."/>
            <person name="Silva A.L."/>
            <person name="Graveley B.R."/>
            <person name="Walenz B.P."/>
            <person name="Lima Bde A."/>
            <person name="Ribeiro C.A."/>
            <person name="Nunes-Silva C.G."/>
            <person name="de Carvalho C.R."/>
            <person name="Soares C.M."/>
            <person name="de Menezes C.B."/>
            <person name="Matiolli C."/>
            <person name="Caffrey D."/>
            <person name="Araujo D.A."/>
            <person name="de Oliveira D.M."/>
            <person name="Golenbock D."/>
            <person name="Grisard E.C."/>
            <person name="Fantinatti-Garboggini F."/>
            <person name="de Carvalho F.M."/>
            <person name="Barcellos F.G."/>
            <person name="Prosdocimi F."/>
            <person name="May G."/>
            <person name="Azevedo Junior G.M."/>
            <person name="Guimaraes G.M."/>
            <person name="Goldman G.H."/>
            <person name="Padilha I.Q."/>
            <person name="Batista Jda S."/>
            <person name="Ferro J.A."/>
            <person name="Ribeiro J.M."/>
            <person name="Fietto J.L."/>
            <person name="Dabbas K.M."/>
            <person name="Cerdeira L."/>
            <person name="Agnez-Lima L.F."/>
            <person name="Brocchi M."/>
            <person name="de Carvalho M.O."/>
            <person name="Teixeira Mde M."/>
            <person name="Diniz Maia Mde M."/>
            <person name="Goldman M.H."/>
            <person name="Cruz Schneider M.P."/>
            <person name="Felipe M.S."/>
            <person name="Hungria M."/>
            <person name="Nicolas M.F."/>
            <person name="Pereira M."/>
            <person name="Montes M.A."/>
            <person name="Cantao M.E."/>
            <person name="Vincentz M."/>
            <person name="Rafael M.S."/>
            <person name="Silverman N."/>
            <person name="Stoco P.H."/>
            <person name="Souza R.C."/>
            <person name="Vicentini R."/>
            <person name="Gazzinelli R.T."/>
            <person name="Neves Rde O."/>
            <person name="Silva R."/>
            <person name="Astolfi-Filho S."/>
            <person name="Maciel T.E."/>
            <person name="Urmenyi T.P."/>
            <person name="Tadei W.P."/>
            <person name="Camargo E.P."/>
            <person name="de Vasconcelos A.T."/>
        </authorList>
    </citation>
    <scope>NUCLEOTIDE SEQUENCE</scope>
</reference>
<dbReference type="HOGENOM" id="CLU_977639_0_0_1"/>
<gene>
    <name evidence="1" type="ORF">AND_000656</name>
</gene>
<dbReference type="VEuPathDB" id="VectorBase:ADAC000656"/>
<evidence type="ECO:0000313" key="2">
    <source>
        <dbReference type="EnsemblMetazoa" id="ADAC000656-PA"/>
    </source>
</evidence>
<dbReference type="SUPFAM" id="SSF56436">
    <property type="entry name" value="C-type lectin-like"/>
    <property type="match status" value="1"/>
</dbReference>
<reference evidence="2" key="4">
    <citation type="submission" date="2015-06" db="UniProtKB">
        <authorList>
            <consortium name="EnsemblMetazoa"/>
        </authorList>
    </citation>
    <scope>IDENTIFICATION</scope>
</reference>
<dbReference type="OMA" id="YTISSEC"/>
<dbReference type="AlphaFoldDB" id="W5JWS9"/>
<proteinExistence type="predicted"/>
<evidence type="ECO:0000313" key="1">
    <source>
        <dbReference type="EMBL" id="ETN67529.1"/>
    </source>
</evidence>
<dbReference type="VEuPathDB" id="VectorBase:ADAR2_004091"/>
<organism evidence="1">
    <name type="scientific">Anopheles darlingi</name>
    <name type="common">Mosquito</name>
    <dbReference type="NCBI Taxonomy" id="43151"/>
    <lineage>
        <taxon>Eukaryota</taxon>
        <taxon>Metazoa</taxon>
        <taxon>Ecdysozoa</taxon>
        <taxon>Arthropoda</taxon>
        <taxon>Hexapoda</taxon>
        <taxon>Insecta</taxon>
        <taxon>Pterygota</taxon>
        <taxon>Neoptera</taxon>
        <taxon>Endopterygota</taxon>
        <taxon>Diptera</taxon>
        <taxon>Nematocera</taxon>
        <taxon>Culicoidea</taxon>
        <taxon>Culicidae</taxon>
        <taxon>Anophelinae</taxon>
        <taxon>Anopheles</taxon>
    </lineage>
</organism>
<accession>A0A087YUN3</accession>
<dbReference type="EnsemblMetazoa" id="ADAC000656-RA">
    <property type="protein sequence ID" value="ADAC000656-PA"/>
    <property type="gene ID" value="ADAC000656"/>
</dbReference>
<dbReference type="InterPro" id="IPR016186">
    <property type="entry name" value="C-type_lectin-like/link_sf"/>
</dbReference>
<evidence type="ECO:0008006" key="4">
    <source>
        <dbReference type="Google" id="ProtNLM"/>
    </source>
</evidence>
<sequence length="275" mass="29899">MEELPPEERSFHFQNHTNTTLRVHNQPLFSFHYRLVDYCYNVTLRDRAATLRLRPSAGTALDCYFRIHLPYGYRVALQLLTNASTSTGNDDAEDDADVRHEPITLIPLAAAPSAVADSTGLGVAGFRCPDPGGGGGSLLVELYEVGFRRWVRCINGSSSAPITRYTLLSAGNHIAVKVSKYTGPGGNNATTAGAAASAAIVAPSLLLEYRAHPVPALTSHCAFGWLATEQLCIAAIERRLPWHEAEAECNRLGGHLLSIRSGDDQQLIDQLLLHR</sequence>